<evidence type="ECO:0000256" key="5">
    <source>
        <dbReference type="RuleBase" id="RU003833"/>
    </source>
</evidence>
<dbReference type="GO" id="GO:0005524">
    <property type="term" value="F:ATP binding"/>
    <property type="evidence" value="ECO:0007669"/>
    <property type="project" value="UniProtKB-KW"/>
</dbReference>
<dbReference type="InterPro" id="IPR000407">
    <property type="entry name" value="GDA1_CD39_NTPase"/>
</dbReference>
<dbReference type="PANTHER" id="PTHR11782">
    <property type="entry name" value="ADENOSINE/GUANOSINE DIPHOSPHATASE"/>
    <property type="match status" value="1"/>
</dbReference>
<feature type="transmembrane region" description="Helical" evidence="6">
    <location>
        <begin position="37"/>
        <end position="56"/>
    </location>
</feature>
<evidence type="ECO:0000313" key="8">
    <source>
        <dbReference type="Proteomes" id="UP001209878"/>
    </source>
</evidence>
<keyword evidence="2 5" id="KW-0378">Hydrolase</keyword>
<dbReference type="EMBL" id="JAODUO010000380">
    <property type="protein sequence ID" value="KAK2181807.1"/>
    <property type="molecule type" value="Genomic_DNA"/>
</dbReference>
<dbReference type="GO" id="GO:0016787">
    <property type="term" value="F:hydrolase activity"/>
    <property type="evidence" value="ECO:0007669"/>
    <property type="project" value="UniProtKB-KW"/>
</dbReference>
<dbReference type="Pfam" id="PF01150">
    <property type="entry name" value="GDA1_CD39"/>
    <property type="match status" value="1"/>
</dbReference>
<comment type="caution">
    <text evidence="7">The sequence shown here is derived from an EMBL/GenBank/DDBJ whole genome shotgun (WGS) entry which is preliminary data.</text>
</comment>
<evidence type="ECO:0000313" key="7">
    <source>
        <dbReference type="EMBL" id="KAK2181807.1"/>
    </source>
</evidence>
<evidence type="ECO:0000256" key="1">
    <source>
        <dbReference type="ARBA" id="ARBA00009283"/>
    </source>
</evidence>
<accession>A0AAD9NT32</accession>
<dbReference type="Gene3D" id="3.30.420.40">
    <property type="match status" value="1"/>
</dbReference>
<reference evidence="7" key="1">
    <citation type="journal article" date="2023" name="Mol. Biol. Evol.">
        <title>Third-Generation Sequencing Reveals the Adaptive Role of the Epigenome in Three Deep-Sea Polychaetes.</title>
        <authorList>
            <person name="Perez M."/>
            <person name="Aroh O."/>
            <person name="Sun Y."/>
            <person name="Lan Y."/>
            <person name="Juniper S.K."/>
            <person name="Young C.R."/>
            <person name="Angers B."/>
            <person name="Qian P.Y."/>
        </authorList>
    </citation>
    <scope>NUCLEOTIDE SEQUENCE</scope>
    <source>
        <strain evidence="7">R07B-5</strain>
    </source>
</reference>
<dbReference type="Gene3D" id="3.30.420.150">
    <property type="entry name" value="Exopolyphosphatase. Domain 2"/>
    <property type="match status" value="1"/>
</dbReference>
<feature type="binding site" evidence="4">
    <location>
        <begin position="222"/>
        <end position="226"/>
    </location>
    <ligand>
        <name>ATP</name>
        <dbReference type="ChEBI" id="CHEBI:30616"/>
    </ligand>
</feature>
<proteinExistence type="inferred from homology"/>
<keyword evidence="8" id="KW-1185">Reference proteome</keyword>
<dbReference type="Proteomes" id="UP001209878">
    <property type="component" value="Unassembled WGS sequence"/>
</dbReference>
<feature type="active site" description="Proton acceptor" evidence="3">
    <location>
        <position position="193"/>
    </location>
</feature>
<name>A0AAD9NT32_RIDPI</name>
<evidence type="ECO:0000256" key="3">
    <source>
        <dbReference type="PIRSR" id="PIRSR600407-1"/>
    </source>
</evidence>
<dbReference type="AlphaFoldDB" id="A0AAD9NT32"/>
<gene>
    <name evidence="7" type="ORF">NP493_375g02079</name>
</gene>
<keyword evidence="6" id="KW-0812">Transmembrane</keyword>
<dbReference type="CDD" id="cd24046">
    <property type="entry name" value="ASKHA_NBD_NTPDase5-like"/>
    <property type="match status" value="1"/>
</dbReference>
<keyword evidence="4" id="KW-0547">Nucleotide-binding</keyword>
<dbReference type="PANTHER" id="PTHR11782:SF127">
    <property type="entry name" value="NTPASE, ISOFORM F"/>
    <property type="match status" value="1"/>
</dbReference>
<keyword evidence="4" id="KW-0067">ATP-binding</keyword>
<dbReference type="PROSITE" id="PS01238">
    <property type="entry name" value="GDA1_CD39_NTPASE"/>
    <property type="match status" value="1"/>
</dbReference>
<keyword evidence="6" id="KW-1133">Transmembrane helix</keyword>
<evidence type="ECO:0000256" key="2">
    <source>
        <dbReference type="ARBA" id="ARBA00022801"/>
    </source>
</evidence>
<evidence type="ECO:0000256" key="4">
    <source>
        <dbReference type="PIRSR" id="PIRSR600407-2"/>
    </source>
</evidence>
<protein>
    <submittedName>
        <fullName evidence="7">Uncharacterized protein</fullName>
    </submittedName>
</protein>
<keyword evidence="6" id="KW-0472">Membrane</keyword>
<comment type="similarity">
    <text evidence="1 5">Belongs to the GDA1/CD39 NTPase family.</text>
</comment>
<organism evidence="7 8">
    <name type="scientific">Ridgeia piscesae</name>
    <name type="common">Tubeworm</name>
    <dbReference type="NCBI Taxonomy" id="27915"/>
    <lineage>
        <taxon>Eukaryota</taxon>
        <taxon>Metazoa</taxon>
        <taxon>Spiralia</taxon>
        <taxon>Lophotrochozoa</taxon>
        <taxon>Annelida</taxon>
        <taxon>Polychaeta</taxon>
        <taxon>Sedentaria</taxon>
        <taxon>Canalipalpata</taxon>
        <taxon>Sabellida</taxon>
        <taxon>Siboglinidae</taxon>
        <taxon>Ridgeia</taxon>
    </lineage>
</organism>
<sequence>MTVSRLSPVRCCLTVVRRIAMGVSQHSTWTQGQRSSIIMVIVIMGVLLIMSSYSGLLTNPLSHRFFARDRYIYGIIFDAGSTGSRIHVFKLLPGKPHKLVDDLFVQVKPGLSAYEKDPKKAAESLVDMLERAKHYIPATHWSTTPMALKATAGLRALPAKAADDILNEVSKLFMTYPFKTSKDSVQIMEGNDEGIFSWVTVNFLSGNMGDAERMMGVVDLGGGSMQISFIPRHNTTLKSSPSKYITRLNLMGKSFQLYTHSYLGLGLMSGRLQTLGGVLETGKASGPKILTSSCLPSSAKGTWTQNGVEYSLSGKVVTGDRFDACYMQAKKVIASQVHQPAEVKDKTFCLISYYYDRAVESGLIRSERGGILKVADFTGAARNACKADTVDESRQFMCVDLSYISALLQEGFGFSSDTLVELKKKIHGTEISWALGAMLSLLDQRDESHPATGG</sequence>
<evidence type="ECO:0000256" key="6">
    <source>
        <dbReference type="SAM" id="Phobius"/>
    </source>
</evidence>